<reference evidence="12" key="1">
    <citation type="submission" date="2022-12" db="EMBL/GenBank/DDBJ databases">
        <authorList>
            <person name="Krivoruchko A.V."/>
            <person name="Elkin A."/>
        </authorList>
    </citation>
    <scope>NUCLEOTIDE SEQUENCE</scope>
    <source>
        <strain evidence="12">IEGM 249</strain>
    </source>
</reference>
<dbReference type="GO" id="GO:0046294">
    <property type="term" value="P:formaldehyde catabolic process"/>
    <property type="evidence" value="ECO:0007669"/>
    <property type="project" value="TreeGrafter"/>
</dbReference>
<dbReference type="RefSeq" id="WP_120660260.1">
    <property type="nucleotide sequence ID" value="NZ_CP072193.1"/>
</dbReference>
<dbReference type="Gene3D" id="3.40.50.720">
    <property type="entry name" value="NAD(P)-binding Rossmann-like Domain"/>
    <property type="match status" value="1"/>
</dbReference>
<dbReference type="EMBL" id="CP130953">
    <property type="protein sequence ID" value="WLF46887.1"/>
    <property type="molecule type" value="Genomic_DNA"/>
</dbReference>
<evidence type="ECO:0000313" key="15">
    <source>
        <dbReference type="Proteomes" id="UP001231166"/>
    </source>
</evidence>
<proteinExistence type="inferred from homology"/>
<keyword evidence="4 10" id="KW-0479">Metal-binding</keyword>
<keyword evidence="5 10" id="KW-0862">Zinc</keyword>
<dbReference type="EMBL" id="JAPWIS010000018">
    <property type="protein sequence ID" value="MCZ4587738.1"/>
    <property type="molecule type" value="Genomic_DNA"/>
</dbReference>
<dbReference type="InterPro" id="IPR011032">
    <property type="entry name" value="GroES-like_sf"/>
</dbReference>
<dbReference type="InterPro" id="IPR023921">
    <property type="entry name" value="ADH_Zn_actinomycetes"/>
</dbReference>
<dbReference type="SUPFAM" id="SSF51735">
    <property type="entry name" value="NAD(P)-binding Rossmann-fold domains"/>
    <property type="match status" value="1"/>
</dbReference>
<keyword evidence="14" id="KW-1185">Reference proteome</keyword>
<dbReference type="CDD" id="cd08279">
    <property type="entry name" value="Zn_ADH_class_III"/>
    <property type="match status" value="1"/>
</dbReference>
<evidence type="ECO:0000256" key="2">
    <source>
        <dbReference type="ARBA" id="ARBA00008072"/>
    </source>
</evidence>
<protein>
    <recommendedName>
        <fullName evidence="3">alcohol dehydrogenase</fullName>
        <ecNumber evidence="3">1.1.1.1</ecNumber>
    </recommendedName>
</protein>
<dbReference type="Gene3D" id="3.90.180.10">
    <property type="entry name" value="Medium-chain alcohol dehydrogenases, catalytic domain"/>
    <property type="match status" value="1"/>
</dbReference>
<evidence type="ECO:0000256" key="6">
    <source>
        <dbReference type="ARBA" id="ARBA00023002"/>
    </source>
</evidence>
<dbReference type="Proteomes" id="UP001066327">
    <property type="component" value="Unassembled WGS sequence"/>
</dbReference>
<evidence type="ECO:0000313" key="14">
    <source>
        <dbReference type="Proteomes" id="UP001066327"/>
    </source>
</evidence>
<dbReference type="NCBIfam" id="TIGR03989">
    <property type="entry name" value="Rxyl_3153"/>
    <property type="match status" value="1"/>
</dbReference>
<evidence type="ECO:0000256" key="8">
    <source>
        <dbReference type="ARBA" id="ARBA00049164"/>
    </source>
</evidence>
<gene>
    <name evidence="12" type="ORF">O4328_29295</name>
    <name evidence="13" type="ORF">Q5707_34275</name>
</gene>
<reference evidence="13" key="2">
    <citation type="submission" date="2023-07" db="EMBL/GenBank/DDBJ databases">
        <title>Genomic analysis of Rhodococcus opacus VOC-14 with glycol ethers degradation activity.</title>
        <authorList>
            <person name="Narkevich D.A."/>
            <person name="Hlushen A.M."/>
            <person name="Akhremchuk A.E."/>
            <person name="Sikolenko M.A."/>
            <person name="Valentovich L.N."/>
        </authorList>
    </citation>
    <scope>NUCLEOTIDE SEQUENCE</scope>
    <source>
        <strain evidence="13">VOC-14</strain>
    </source>
</reference>
<dbReference type="Pfam" id="PF00107">
    <property type="entry name" value="ADH_zinc_N"/>
    <property type="match status" value="1"/>
</dbReference>
<organism evidence="13 15">
    <name type="scientific">Rhodococcus opacus</name>
    <name type="common">Nocardia opaca</name>
    <dbReference type="NCBI Taxonomy" id="37919"/>
    <lineage>
        <taxon>Bacteria</taxon>
        <taxon>Bacillati</taxon>
        <taxon>Actinomycetota</taxon>
        <taxon>Actinomycetes</taxon>
        <taxon>Mycobacteriales</taxon>
        <taxon>Nocardiaceae</taxon>
        <taxon>Rhodococcus</taxon>
    </lineage>
</organism>
<dbReference type="GO" id="GO:0004022">
    <property type="term" value="F:alcohol dehydrogenase (NAD+) activity"/>
    <property type="evidence" value="ECO:0007669"/>
    <property type="project" value="UniProtKB-EC"/>
</dbReference>
<dbReference type="PROSITE" id="PS00059">
    <property type="entry name" value="ADH_ZINC"/>
    <property type="match status" value="1"/>
</dbReference>
<comment type="similarity">
    <text evidence="2 10">Belongs to the zinc-containing alcohol dehydrogenase family.</text>
</comment>
<dbReference type="GO" id="GO:0005829">
    <property type="term" value="C:cytosol"/>
    <property type="evidence" value="ECO:0007669"/>
    <property type="project" value="TreeGrafter"/>
</dbReference>
<name>A0AAX3YBU1_RHOOP</name>
<dbReference type="PANTHER" id="PTHR43880:SF12">
    <property type="entry name" value="ALCOHOL DEHYDROGENASE CLASS-3"/>
    <property type="match status" value="1"/>
</dbReference>
<evidence type="ECO:0000313" key="13">
    <source>
        <dbReference type="EMBL" id="WLF46887.1"/>
    </source>
</evidence>
<dbReference type="InterPro" id="IPR036291">
    <property type="entry name" value="NAD(P)-bd_dom_sf"/>
</dbReference>
<keyword evidence="6 13" id="KW-0560">Oxidoreductase</keyword>
<evidence type="ECO:0000256" key="3">
    <source>
        <dbReference type="ARBA" id="ARBA00013190"/>
    </source>
</evidence>
<comment type="catalytic activity">
    <reaction evidence="8">
        <text>a secondary alcohol + NAD(+) = a ketone + NADH + H(+)</text>
        <dbReference type="Rhea" id="RHEA:10740"/>
        <dbReference type="ChEBI" id="CHEBI:15378"/>
        <dbReference type="ChEBI" id="CHEBI:17087"/>
        <dbReference type="ChEBI" id="CHEBI:35681"/>
        <dbReference type="ChEBI" id="CHEBI:57540"/>
        <dbReference type="ChEBI" id="CHEBI:57945"/>
        <dbReference type="EC" id="1.1.1.1"/>
    </reaction>
</comment>
<sequence>MSTTRAAVVRGVKEPWEIVDLDLDEPNEREVLIRLAYSGLCQSDRHFQVGDFPARFPLVGGHEGAGVVEKVGPGVTRVAVGDHVVCSFLPVCGTCHWCSTGHQALCDLGLNAGTGQMLDGTFRFHHGSEDLGGVCALGTFSEQAVISEYSCVKVDSSLPLDVAALLGCGVPTGWGAAVYAAGVRAGDVVVIYGSGGVGSNAVQGAARSGASIVAVVDPVPFKREMAETFGATHTFATHEDAYEFIKEATWGRLANHAIITVTDHTVEITNQATSIVGKVGSVIVVATGRHGENQIEMNTQSLKGFQQRIQGVLFGNCNPLSDIPRLADQYKRGELRLDELITRRYRLGEINQAFEDLAEGKNIRGVIEHS</sequence>
<dbReference type="PANTHER" id="PTHR43880">
    <property type="entry name" value="ALCOHOL DEHYDROGENASE"/>
    <property type="match status" value="1"/>
</dbReference>
<evidence type="ECO:0000313" key="12">
    <source>
        <dbReference type="EMBL" id="MCZ4587738.1"/>
    </source>
</evidence>
<comment type="catalytic activity">
    <reaction evidence="9">
        <text>a primary alcohol + NAD(+) = an aldehyde + NADH + H(+)</text>
        <dbReference type="Rhea" id="RHEA:10736"/>
        <dbReference type="ChEBI" id="CHEBI:15378"/>
        <dbReference type="ChEBI" id="CHEBI:15734"/>
        <dbReference type="ChEBI" id="CHEBI:17478"/>
        <dbReference type="ChEBI" id="CHEBI:57540"/>
        <dbReference type="ChEBI" id="CHEBI:57945"/>
        <dbReference type="EC" id="1.1.1.1"/>
    </reaction>
</comment>
<dbReference type="AlphaFoldDB" id="A0AAX3YBU1"/>
<evidence type="ECO:0000256" key="5">
    <source>
        <dbReference type="ARBA" id="ARBA00022833"/>
    </source>
</evidence>
<dbReference type="EC" id="1.1.1.1" evidence="3"/>
<dbReference type="InterPro" id="IPR002328">
    <property type="entry name" value="ADH_Zn_CS"/>
</dbReference>
<evidence type="ECO:0000256" key="4">
    <source>
        <dbReference type="ARBA" id="ARBA00022723"/>
    </source>
</evidence>
<dbReference type="InterPro" id="IPR013154">
    <property type="entry name" value="ADH-like_N"/>
</dbReference>
<dbReference type="GO" id="GO:0008270">
    <property type="term" value="F:zinc ion binding"/>
    <property type="evidence" value="ECO:0007669"/>
    <property type="project" value="InterPro"/>
</dbReference>
<evidence type="ECO:0000256" key="10">
    <source>
        <dbReference type="RuleBase" id="RU361277"/>
    </source>
</evidence>
<dbReference type="Pfam" id="PF08240">
    <property type="entry name" value="ADH_N"/>
    <property type="match status" value="1"/>
</dbReference>
<evidence type="ECO:0000259" key="11">
    <source>
        <dbReference type="SMART" id="SM00829"/>
    </source>
</evidence>
<comment type="cofactor">
    <cofactor evidence="1 10">
        <name>Zn(2+)</name>
        <dbReference type="ChEBI" id="CHEBI:29105"/>
    </cofactor>
</comment>
<dbReference type="Proteomes" id="UP001231166">
    <property type="component" value="Chromosome"/>
</dbReference>
<accession>A0AAX3YBU1</accession>
<dbReference type="InterPro" id="IPR020843">
    <property type="entry name" value="ER"/>
</dbReference>
<keyword evidence="7" id="KW-0520">NAD</keyword>
<evidence type="ECO:0000256" key="7">
    <source>
        <dbReference type="ARBA" id="ARBA00023027"/>
    </source>
</evidence>
<dbReference type="SUPFAM" id="SSF50129">
    <property type="entry name" value="GroES-like"/>
    <property type="match status" value="2"/>
</dbReference>
<evidence type="ECO:0000256" key="1">
    <source>
        <dbReference type="ARBA" id="ARBA00001947"/>
    </source>
</evidence>
<feature type="domain" description="Enoyl reductase (ER)" evidence="11">
    <location>
        <begin position="11"/>
        <end position="367"/>
    </location>
</feature>
<dbReference type="GO" id="GO:0051903">
    <property type="term" value="F:S-(hydroxymethyl)glutathione dehydrogenase [NAD(P)+] activity"/>
    <property type="evidence" value="ECO:0007669"/>
    <property type="project" value="TreeGrafter"/>
</dbReference>
<evidence type="ECO:0000256" key="9">
    <source>
        <dbReference type="ARBA" id="ARBA00049243"/>
    </source>
</evidence>
<dbReference type="SMART" id="SM00829">
    <property type="entry name" value="PKS_ER"/>
    <property type="match status" value="1"/>
</dbReference>
<dbReference type="InterPro" id="IPR013149">
    <property type="entry name" value="ADH-like_C"/>
</dbReference>